<keyword evidence="2" id="KW-1185">Reference proteome</keyword>
<dbReference type="EMBL" id="LBHB01000002">
    <property type="protein sequence ID" value="KLE34728.1"/>
    <property type="molecule type" value="Genomic_DNA"/>
</dbReference>
<dbReference type="Proteomes" id="UP000053464">
    <property type="component" value="Unassembled WGS sequence"/>
</dbReference>
<evidence type="ECO:0000313" key="1">
    <source>
        <dbReference type="EMBL" id="KLE34728.1"/>
    </source>
</evidence>
<proteinExistence type="predicted"/>
<sequence>MRLETDLTEIADVTAEELHRELARLGSDDNARAILSRDAHTYLQTAIFDNGFVVERRDGGGEETHFHAVPRHAKLPGVKPKPAWWKRVWFSGLYITSECAFTLDEVQTIFGDYLAGRESYIPRKWDQGFCDR</sequence>
<dbReference type="AlphaFoldDB" id="A0A0G9MZM6"/>
<dbReference type="RefSeq" id="WP_047004376.1">
    <property type="nucleotide sequence ID" value="NZ_LBHB01000002.1"/>
</dbReference>
<accession>A0A0G9MZM6</accession>
<reference evidence="1 2" key="1">
    <citation type="submission" date="2015-04" db="EMBL/GenBank/DDBJ databases">
        <title>The draft genome sequence of Erythrobacter luteus KA37.</title>
        <authorList>
            <person name="Zhuang L."/>
            <person name="Liu Y."/>
            <person name="Shao Z."/>
        </authorList>
    </citation>
    <scope>NUCLEOTIDE SEQUENCE [LARGE SCALE GENOMIC DNA]</scope>
    <source>
        <strain evidence="1 2">KA37</strain>
    </source>
</reference>
<gene>
    <name evidence="1" type="ORF">AAW00_11280</name>
</gene>
<evidence type="ECO:0000313" key="2">
    <source>
        <dbReference type="Proteomes" id="UP000053464"/>
    </source>
</evidence>
<organism evidence="1 2">
    <name type="scientific">Aurantiacibacter luteus</name>
    <dbReference type="NCBI Taxonomy" id="1581420"/>
    <lineage>
        <taxon>Bacteria</taxon>
        <taxon>Pseudomonadati</taxon>
        <taxon>Pseudomonadota</taxon>
        <taxon>Alphaproteobacteria</taxon>
        <taxon>Sphingomonadales</taxon>
        <taxon>Erythrobacteraceae</taxon>
        <taxon>Aurantiacibacter</taxon>
    </lineage>
</organism>
<dbReference type="OrthoDB" id="7605406at2"/>
<protein>
    <submittedName>
        <fullName evidence="1">Uncharacterized protein</fullName>
    </submittedName>
</protein>
<comment type="caution">
    <text evidence="1">The sequence shown here is derived from an EMBL/GenBank/DDBJ whole genome shotgun (WGS) entry which is preliminary data.</text>
</comment>
<name>A0A0G9MZM6_9SPHN</name>
<dbReference type="PATRIC" id="fig|1581420.6.peg.2303"/>